<feature type="transmembrane region" description="Helical" evidence="5">
    <location>
        <begin position="261"/>
        <end position="281"/>
    </location>
</feature>
<keyword evidence="2 5" id="KW-0812">Transmembrane</keyword>
<dbReference type="AlphaFoldDB" id="A0AA97FAG3"/>
<feature type="transmembrane region" description="Helical" evidence="5">
    <location>
        <begin position="293"/>
        <end position="316"/>
    </location>
</feature>
<reference evidence="7 8" key="1">
    <citation type="submission" date="2019-09" db="EMBL/GenBank/DDBJ databases">
        <title>The complete genome of Methanoplanus sp. FWC-SCC4.</title>
        <authorList>
            <person name="Chen S.-C."/>
            <person name="Zhou Y.-Z."/>
            <person name="Lai M.-C."/>
        </authorList>
    </citation>
    <scope>NUCLEOTIDE SEQUENCE [LARGE SCALE GENOMIC DNA]</scope>
    <source>
        <strain evidence="7 8">FWC-SCC4</strain>
    </source>
</reference>
<feature type="transmembrane region" description="Helical" evidence="5">
    <location>
        <begin position="178"/>
        <end position="204"/>
    </location>
</feature>
<dbReference type="GO" id="GO:0140359">
    <property type="term" value="F:ABC-type transporter activity"/>
    <property type="evidence" value="ECO:0007669"/>
    <property type="project" value="InterPro"/>
</dbReference>
<dbReference type="KEGG" id="mefw:F1737_02035"/>
<dbReference type="PANTHER" id="PTHR43471">
    <property type="entry name" value="ABC TRANSPORTER PERMEASE"/>
    <property type="match status" value="1"/>
</dbReference>
<keyword evidence="4 5" id="KW-0472">Membrane</keyword>
<proteinExistence type="predicted"/>
<evidence type="ECO:0000313" key="7">
    <source>
        <dbReference type="EMBL" id="WOF15547.1"/>
    </source>
</evidence>
<evidence type="ECO:0000256" key="3">
    <source>
        <dbReference type="ARBA" id="ARBA00022989"/>
    </source>
</evidence>
<feature type="transmembrane region" description="Helical" evidence="5">
    <location>
        <begin position="328"/>
        <end position="349"/>
    </location>
</feature>
<evidence type="ECO:0000256" key="5">
    <source>
        <dbReference type="SAM" id="Phobius"/>
    </source>
</evidence>
<name>A0AA97FAG3_9EURY</name>
<evidence type="ECO:0000256" key="1">
    <source>
        <dbReference type="ARBA" id="ARBA00004141"/>
    </source>
</evidence>
<dbReference type="GeneID" id="85228910"/>
<dbReference type="Gene3D" id="3.40.1710.10">
    <property type="entry name" value="abc type-2 transporter like domain"/>
    <property type="match status" value="1"/>
</dbReference>
<evidence type="ECO:0000256" key="4">
    <source>
        <dbReference type="ARBA" id="ARBA00023136"/>
    </source>
</evidence>
<protein>
    <submittedName>
        <fullName evidence="7">ABC transporter permease</fullName>
    </submittedName>
</protein>
<feature type="transmembrane region" description="Helical" evidence="5">
    <location>
        <begin position="21"/>
        <end position="42"/>
    </location>
</feature>
<sequence>MNAKYSKIIAKKELRSLMSEKTIILAILLQLFIAMFSSFLLVGLTSMYNPDAISKYSTVKYPVGYSGDPSAVISYLKDSNDFVVYEMDLSSAVQSLKERKLSAVIWMPNVAEDSENPVKITLYTIQNDIQSSIVNVKLKDVFLDYEERLREERGNRLVHKPVTIVLPPSSAGSDFFEFVYGLLIPLLVFMPAIISGALIIDLITEEYQQNTLLTLMSTPVSFTDMLWGKILACFILVPLQSAGWILLLMLNGITVQGAIPILLHVSIGSFILILIGALTALRYTERTNAQFIFSTAIVVVIIFALAMPLNTANIIVRLSVGSIGPQHWAILAAMLSLGVLLSYFTTMFAKRAARKLT</sequence>
<dbReference type="GO" id="GO:0016020">
    <property type="term" value="C:membrane"/>
    <property type="evidence" value="ECO:0007669"/>
    <property type="project" value="UniProtKB-SubCell"/>
</dbReference>
<feature type="transmembrane region" description="Helical" evidence="5">
    <location>
        <begin position="225"/>
        <end position="249"/>
    </location>
</feature>
<dbReference type="InterPro" id="IPR013525">
    <property type="entry name" value="ABC2_TM"/>
</dbReference>
<organism evidence="7 8">
    <name type="scientific">Methanochimaera problematica</name>
    <dbReference type="NCBI Taxonomy" id="2609417"/>
    <lineage>
        <taxon>Archaea</taxon>
        <taxon>Methanobacteriati</taxon>
        <taxon>Methanobacteriota</taxon>
        <taxon>Stenosarchaea group</taxon>
        <taxon>Methanomicrobia</taxon>
        <taxon>Methanomicrobiales</taxon>
        <taxon>Methanomicrobiaceae</taxon>
        <taxon>Methanochimaera</taxon>
    </lineage>
</organism>
<evidence type="ECO:0000313" key="8">
    <source>
        <dbReference type="Proteomes" id="UP001301797"/>
    </source>
</evidence>
<evidence type="ECO:0000259" key="6">
    <source>
        <dbReference type="Pfam" id="PF12698"/>
    </source>
</evidence>
<keyword evidence="3 5" id="KW-1133">Transmembrane helix</keyword>
<gene>
    <name evidence="7" type="ORF">F1737_02035</name>
</gene>
<comment type="subcellular location">
    <subcellularLocation>
        <location evidence="1">Membrane</location>
        <topology evidence="1">Multi-pass membrane protein</topology>
    </subcellularLocation>
</comment>
<dbReference type="Proteomes" id="UP001301797">
    <property type="component" value="Chromosome"/>
</dbReference>
<dbReference type="RefSeq" id="WP_317137120.1">
    <property type="nucleotide sequence ID" value="NZ_CP043875.1"/>
</dbReference>
<keyword evidence="8" id="KW-1185">Reference proteome</keyword>
<accession>A0AA97FAG3</accession>
<feature type="domain" description="ABC-2 type transporter transmembrane" evidence="6">
    <location>
        <begin position="31"/>
        <end position="326"/>
    </location>
</feature>
<evidence type="ECO:0000256" key="2">
    <source>
        <dbReference type="ARBA" id="ARBA00022692"/>
    </source>
</evidence>
<dbReference type="Pfam" id="PF12698">
    <property type="entry name" value="ABC2_membrane_3"/>
    <property type="match status" value="1"/>
</dbReference>
<dbReference type="EMBL" id="CP043875">
    <property type="protein sequence ID" value="WOF15547.1"/>
    <property type="molecule type" value="Genomic_DNA"/>
</dbReference>